<evidence type="ECO:0000313" key="7">
    <source>
        <dbReference type="Proteomes" id="UP001178888"/>
    </source>
</evidence>
<dbReference type="RefSeq" id="WP_268884105.1">
    <property type="nucleotide sequence ID" value="NZ_JAVGVR010000001.1"/>
</dbReference>
<dbReference type="PANTHER" id="PTHR43643">
    <property type="entry name" value="HISTIDINOL-PHOSPHATE AMINOTRANSFERASE 2"/>
    <property type="match status" value="1"/>
</dbReference>
<evidence type="ECO:0000256" key="1">
    <source>
        <dbReference type="ARBA" id="ARBA00022576"/>
    </source>
</evidence>
<dbReference type="InterPro" id="IPR015421">
    <property type="entry name" value="PyrdxlP-dep_Trfase_major"/>
</dbReference>
<dbReference type="Gene3D" id="3.40.640.10">
    <property type="entry name" value="Type I PLP-dependent aspartate aminotransferase-like (Major domain)"/>
    <property type="match status" value="1"/>
</dbReference>
<dbReference type="InterPro" id="IPR015422">
    <property type="entry name" value="PyrdxlP-dep_Trfase_small"/>
</dbReference>
<accession>A0AA90R542</accession>
<gene>
    <name evidence="6" type="ORF">RCG21_24605</name>
</gene>
<sequence length="252" mass="28735">MYPYFPPYRTITLLMEGTTIEVPLLENHTYNLEGILTAINENTKLIFICNPNNPTGTILAENELELFLKSIPPHVIVVLDEAYVEFIDRERYRTGIDYVKEGYPVIFVRTFSKLYGLAGTRIGYAAARVEYIETIQAVREPFSANRIAHAGALAALDDQEYINKSLRENKREMLELTNKLKTLGFDVIESHANFLFVDMKEHVMVLSQALMQEGILIRPCIAWGLQSHARISIGTSEQNKLLIKSLKKLEKI</sequence>
<dbReference type="CDD" id="cd00609">
    <property type="entry name" value="AAT_like"/>
    <property type="match status" value="1"/>
</dbReference>
<dbReference type="GO" id="GO:0008483">
    <property type="term" value="F:transaminase activity"/>
    <property type="evidence" value="ECO:0007669"/>
    <property type="project" value="UniProtKB-KW"/>
</dbReference>
<dbReference type="SUPFAM" id="SSF53383">
    <property type="entry name" value="PLP-dependent transferases"/>
    <property type="match status" value="1"/>
</dbReference>
<evidence type="ECO:0000256" key="3">
    <source>
        <dbReference type="ARBA" id="ARBA00022898"/>
    </source>
</evidence>
<dbReference type="InterPro" id="IPR004839">
    <property type="entry name" value="Aminotransferase_I/II_large"/>
</dbReference>
<keyword evidence="7" id="KW-1185">Reference proteome</keyword>
<evidence type="ECO:0000259" key="5">
    <source>
        <dbReference type="Pfam" id="PF00155"/>
    </source>
</evidence>
<dbReference type="InterPro" id="IPR050106">
    <property type="entry name" value="HistidinolP_aminotransfase"/>
</dbReference>
<keyword evidence="4" id="KW-0368">Histidine biosynthesis</keyword>
<feature type="domain" description="Aminotransferase class I/classII large" evidence="5">
    <location>
        <begin position="3"/>
        <end position="246"/>
    </location>
</feature>
<organism evidence="6 7">
    <name type="scientific">Bacillus salipaludis</name>
    <dbReference type="NCBI Taxonomy" id="2547811"/>
    <lineage>
        <taxon>Bacteria</taxon>
        <taxon>Bacillati</taxon>
        <taxon>Bacillota</taxon>
        <taxon>Bacilli</taxon>
        <taxon>Bacillales</taxon>
        <taxon>Bacillaceae</taxon>
        <taxon>Bacillus</taxon>
    </lineage>
</organism>
<protein>
    <submittedName>
        <fullName evidence="6">Aminotransferase class I/II-fold pyridoxal phosphate-dependent enzyme</fullName>
    </submittedName>
</protein>
<dbReference type="PANTHER" id="PTHR43643:SF3">
    <property type="entry name" value="HISTIDINOL-PHOSPHATE AMINOTRANSFERASE"/>
    <property type="match status" value="1"/>
</dbReference>
<keyword evidence="3" id="KW-0663">Pyridoxal phosphate</keyword>
<evidence type="ECO:0000256" key="4">
    <source>
        <dbReference type="ARBA" id="ARBA00023102"/>
    </source>
</evidence>
<reference evidence="6" key="1">
    <citation type="submission" date="2023-08" db="EMBL/GenBank/DDBJ databases">
        <title>Nitrogen cycling bacteria in agricultural field soils.</title>
        <authorList>
            <person name="Jang J."/>
        </authorList>
    </citation>
    <scope>NUCLEOTIDE SEQUENCE</scope>
    <source>
        <strain evidence="6">PS3-36</strain>
    </source>
</reference>
<keyword evidence="2" id="KW-0808">Transferase</keyword>
<comment type="caution">
    <text evidence="6">The sequence shown here is derived from an EMBL/GenBank/DDBJ whole genome shotgun (WGS) entry which is preliminary data.</text>
</comment>
<dbReference type="GO" id="GO:0030170">
    <property type="term" value="F:pyridoxal phosphate binding"/>
    <property type="evidence" value="ECO:0007669"/>
    <property type="project" value="InterPro"/>
</dbReference>
<name>A0AA90R542_9BACI</name>
<evidence type="ECO:0000256" key="2">
    <source>
        <dbReference type="ARBA" id="ARBA00022679"/>
    </source>
</evidence>
<dbReference type="InterPro" id="IPR015424">
    <property type="entry name" value="PyrdxlP-dep_Trfase"/>
</dbReference>
<keyword evidence="1 6" id="KW-0032">Aminotransferase</keyword>
<evidence type="ECO:0000313" key="6">
    <source>
        <dbReference type="EMBL" id="MDQ6599480.1"/>
    </source>
</evidence>
<proteinExistence type="predicted"/>
<dbReference type="GO" id="GO:0000105">
    <property type="term" value="P:L-histidine biosynthetic process"/>
    <property type="evidence" value="ECO:0007669"/>
    <property type="project" value="UniProtKB-KW"/>
</dbReference>
<dbReference type="EMBL" id="JAVGVR010000001">
    <property type="protein sequence ID" value="MDQ6599480.1"/>
    <property type="molecule type" value="Genomic_DNA"/>
</dbReference>
<dbReference type="Gene3D" id="3.90.1150.10">
    <property type="entry name" value="Aspartate Aminotransferase, domain 1"/>
    <property type="match status" value="1"/>
</dbReference>
<dbReference type="AlphaFoldDB" id="A0AA90R542"/>
<dbReference type="Pfam" id="PF00155">
    <property type="entry name" value="Aminotran_1_2"/>
    <property type="match status" value="1"/>
</dbReference>
<keyword evidence="4" id="KW-0028">Amino-acid biosynthesis</keyword>
<dbReference type="Proteomes" id="UP001178888">
    <property type="component" value="Unassembled WGS sequence"/>
</dbReference>